<organism evidence="4 5">
    <name type="scientific">Alkalicoccus saliphilus</name>
    <dbReference type="NCBI Taxonomy" id="200989"/>
    <lineage>
        <taxon>Bacteria</taxon>
        <taxon>Bacillati</taxon>
        <taxon>Bacillota</taxon>
        <taxon>Bacilli</taxon>
        <taxon>Bacillales</taxon>
        <taxon>Bacillaceae</taxon>
        <taxon>Alkalicoccus</taxon>
    </lineage>
</organism>
<dbReference type="InterPro" id="IPR010099">
    <property type="entry name" value="SDR39U1"/>
</dbReference>
<comment type="caution">
    <text evidence="4">The sequence shown here is derived from an EMBL/GenBank/DDBJ whole genome shotgun (WGS) entry which is preliminary data.</text>
</comment>
<dbReference type="Pfam" id="PF08338">
    <property type="entry name" value="DUF1731"/>
    <property type="match status" value="1"/>
</dbReference>
<dbReference type="Pfam" id="PF01370">
    <property type="entry name" value="Epimerase"/>
    <property type="match status" value="1"/>
</dbReference>
<dbReference type="InterPro" id="IPR036291">
    <property type="entry name" value="NAD(P)-bd_dom_sf"/>
</dbReference>
<sequence length="301" mass="33478">MKVAIAGGTGLIGTNITKQLLNKGHEVYILTRNPQNKQDSDGISYIQWLTSEAEPEKKLEGIDGFINLAGESLNSGRWTEQKKKEILDSRIDVTKETVRILHALNKKPSVLINGSAVGYYGTSFEETFTEDDTEPGNDFLADVVARWEEEAKQAPAETRLVFSRFGIVLSAEDGALKKMLPPFKMGIGGRIGTGEQWMSWIHVEDVARALVYCLENENMSGPVNITSPTPEKMNSFGRTLAEILDRPYWAPVPSNVLKIALGEMSVLILEGQQAVPQKLLDSGFKFEFPHLHEALYDLLKR</sequence>
<dbReference type="NCBIfam" id="TIGR01777">
    <property type="entry name" value="yfcH"/>
    <property type="match status" value="1"/>
</dbReference>
<dbReference type="AlphaFoldDB" id="A0A2T4U7C6"/>
<dbReference type="PANTHER" id="PTHR11092">
    <property type="entry name" value="SUGAR NUCLEOTIDE EPIMERASE RELATED"/>
    <property type="match status" value="1"/>
</dbReference>
<reference evidence="4 5" key="1">
    <citation type="submission" date="2018-03" db="EMBL/GenBank/DDBJ databases">
        <title>Alkalicoccus saliphilus sp. nov., isolated from a mineral pool.</title>
        <authorList>
            <person name="Zhao B."/>
        </authorList>
    </citation>
    <scope>NUCLEOTIDE SEQUENCE [LARGE SCALE GENOMIC DNA]</scope>
    <source>
        <strain evidence="4 5">6AG</strain>
    </source>
</reference>
<accession>A0A2T4U7C6</accession>
<evidence type="ECO:0000259" key="3">
    <source>
        <dbReference type="Pfam" id="PF08338"/>
    </source>
</evidence>
<comment type="similarity">
    <text evidence="1">Belongs to the NAD(P)-dependent epimerase/dehydratase family. SDR39U1 subfamily.</text>
</comment>
<evidence type="ECO:0000259" key="2">
    <source>
        <dbReference type="Pfam" id="PF01370"/>
    </source>
</evidence>
<dbReference type="EMBL" id="PZJJ01000008">
    <property type="protein sequence ID" value="PTL39282.1"/>
    <property type="molecule type" value="Genomic_DNA"/>
</dbReference>
<name>A0A2T4U7C6_9BACI</name>
<dbReference type="SUPFAM" id="SSF51735">
    <property type="entry name" value="NAD(P)-binding Rossmann-fold domains"/>
    <property type="match status" value="1"/>
</dbReference>
<dbReference type="PANTHER" id="PTHR11092:SF0">
    <property type="entry name" value="EPIMERASE FAMILY PROTEIN SDR39U1"/>
    <property type="match status" value="1"/>
</dbReference>
<evidence type="ECO:0000256" key="1">
    <source>
        <dbReference type="ARBA" id="ARBA00009353"/>
    </source>
</evidence>
<dbReference type="Proteomes" id="UP000240509">
    <property type="component" value="Unassembled WGS sequence"/>
</dbReference>
<dbReference type="OrthoDB" id="9801773at2"/>
<feature type="domain" description="DUF1731" evidence="3">
    <location>
        <begin position="252"/>
        <end position="297"/>
    </location>
</feature>
<protein>
    <submittedName>
        <fullName evidence="4">TIGR01777 family protein</fullName>
    </submittedName>
</protein>
<evidence type="ECO:0000313" key="5">
    <source>
        <dbReference type="Proteomes" id="UP000240509"/>
    </source>
</evidence>
<proteinExistence type="inferred from homology"/>
<dbReference type="RefSeq" id="WP_107584443.1">
    <property type="nucleotide sequence ID" value="NZ_PZJJ01000008.1"/>
</dbReference>
<dbReference type="CDD" id="cd05242">
    <property type="entry name" value="SDR_a8"/>
    <property type="match status" value="1"/>
</dbReference>
<dbReference type="InterPro" id="IPR013549">
    <property type="entry name" value="DUF1731"/>
</dbReference>
<dbReference type="InterPro" id="IPR001509">
    <property type="entry name" value="Epimerase_deHydtase"/>
</dbReference>
<gene>
    <name evidence="4" type="ORF">C6Y45_06620</name>
</gene>
<evidence type="ECO:0000313" key="4">
    <source>
        <dbReference type="EMBL" id="PTL39282.1"/>
    </source>
</evidence>
<dbReference type="Gene3D" id="3.40.50.720">
    <property type="entry name" value="NAD(P)-binding Rossmann-like Domain"/>
    <property type="match status" value="1"/>
</dbReference>
<feature type="domain" description="NAD-dependent epimerase/dehydratase" evidence="2">
    <location>
        <begin position="4"/>
        <end position="218"/>
    </location>
</feature>
<keyword evidence="5" id="KW-1185">Reference proteome</keyword>